<protein>
    <submittedName>
        <fullName evidence="2">Uncharacterized protein</fullName>
    </submittedName>
</protein>
<dbReference type="AlphaFoldDB" id="A0A8H6BYF3"/>
<sequence length="379" mass="43950">MSESDQLNSTNNTGNTFISLDQASTIMADQTQGGNPQQVMSLARLLNLDNIGAMKAFESVDFPESLKLESKINFQVWRNEILRYARGIGAEFENFVLNETPAHSYDLRLGNMLHQLLIRTVKEKVRMPRQELGKSGKELYLDLIKSFGTQYPYDKFEIVKYYWDQLTNPLINVKRRFEIEEVWVQYINAQTATEREVLNSFVWLHLSKSILPQEYLRSAHPVLDKNVIKIFLDTHPKCDIDQIMSFVNNESINYVGKNDTRENDMGQNLRESDLRESDLSENDIQQNELSESDSSENDLREIATKETVSELFENQCQNCFGLGHDSYECSSAFRNNQYIPDLFSRLQSFRGNRIQNNNRNVWSRFSEQDESIANTEKGN</sequence>
<gene>
    <name evidence="2" type="ORF">FOB64_002981</name>
</gene>
<dbReference type="EMBL" id="JABWAD010000036">
    <property type="protein sequence ID" value="KAF6069651.1"/>
    <property type="molecule type" value="Genomic_DNA"/>
</dbReference>
<evidence type="ECO:0000256" key="1">
    <source>
        <dbReference type="SAM" id="MobiDB-lite"/>
    </source>
</evidence>
<name>A0A8H6BYF3_CANAX</name>
<reference evidence="2 3" key="1">
    <citation type="submission" date="2020-03" db="EMBL/GenBank/DDBJ databases">
        <title>FDA dAtabase for Regulatory Grade micrObial Sequences (FDA-ARGOS): Supporting development and validation of Infectious Disease Dx tests.</title>
        <authorList>
            <person name="Campos J."/>
            <person name="Goldberg B."/>
            <person name="Tallon L."/>
            <person name="Sadzewicz L."/>
            <person name="Vavikolanu K."/>
            <person name="Mehta A."/>
            <person name="Aluvathingal J."/>
            <person name="Nadendla S."/>
            <person name="Nandy P."/>
            <person name="Geyer C."/>
            <person name="Yan Y."/>
            <person name="Sichtig H."/>
        </authorList>
    </citation>
    <scope>NUCLEOTIDE SEQUENCE [LARGE SCALE GENOMIC DNA]</scope>
    <source>
        <strain evidence="2 3">FDAARGOS_656</strain>
    </source>
</reference>
<dbReference type="Proteomes" id="UP000536275">
    <property type="component" value="Unassembled WGS sequence"/>
</dbReference>
<organism evidence="2 3">
    <name type="scientific">Candida albicans</name>
    <name type="common">Yeast</name>
    <dbReference type="NCBI Taxonomy" id="5476"/>
    <lineage>
        <taxon>Eukaryota</taxon>
        <taxon>Fungi</taxon>
        <taxon>Dikarya</taxon>
        <taxon>Ascomycota</taxon>
        <taxon>Saccharomycotina</taxon>
        <taxon>Pichiomycetes</taxon>
        <taxon>Debaryomycetaceae</taxon>
        <taxon>Candida/Lodderomyces clade</taxon>
        <taxon>Candida</taxon>
    </lineage>
</organism>
<proteinExistence type="predicted"/>
<comment type="caution">
    <text evidence="2">The sequence shown here is derived from an EMBL/GenBank/DDBJ whole genome shotgun (WGS) entry which is preliminary data.</text>
</comment>
<feature type="region of interest" description="Disordered" evidence="1">
    <location>
        <begin position="272"/>
        <end position="298"/>
    </location>
</feature>
<accession>A0A8H6BYF3</accession>
<evidence type="ECO:0000313" key="3">
    <source>
        <dbReference type="Proteomes" id="UP000536275"/>
    </source>
</evidence>
<evidence type="ECO:0000313" key="2">
    <source>
        <dbReference type="EMBL" id="KAF6069651.1"/>
    </source>
</evidence>